<reference evidence="2" key="1">
    <citation type="journal article" date="2017" name="Genome Biol. Evol.">
        <title>The complete genome sequence of the phytopathogenic fungus Sclerotinia sclerotiorum reveals insights into the genome architecture of broad host range pathogens.</title>
        <authorList>
            <person name="Derbyshire M."/>
            <person name="Denton-Giles M."/>
            <person name="Hegedus D."/>
            <person name="Seifbarghy S."/>
            <person name="Rollins J."/>
            <person name="van Kan J."/>
            <person name="Seidl M.F."/>
            <person name="Faino L."/>
            <person name="Mbengue M."/>
            <person name="Navaud O."/>
            <person name="Raffaele S."/>
            <person name="Hammond-Kosack K."/>
            <person name="Heard S."/>
            <person name="Oliver R."/>
        </authorList>
    </citation>
    <scope>NUCLEOTIDE SEQUENCE [LARGE SCALE GENOMIC DNA]</scope>
    <source>
        <strain evidence="2">ATCC 18683 / 1980 / Ss-1</strain>
    </source>
</reference>
<accession>A0A1D9QKP2</accession>
<evidence type="ECO:0000313" key="2">
    <source>
        <dbReference type="Proteomes" id="UP000177798"/>
    </source>
</evidence>
<dbReference type="EMBL" id="CP017828">
    <property type="protein sequence ID" value="APA15525.1"/>
    <property type="molecule type" value="Genomic_DNA"/>
</dbReference>
<dbReference type="AlphaFoldDB" id="A0A1D9QKP2"/>
<dbReference type="VEuPathDB" id="FungiDB:sscle_15g102950"/>
<proteinExistence type="predicted"/>
<dbReference type="Proteomes" id="UP000177798">
    <property type="component" value="Chromosome 15"/>
</dbReference>
<organism evidence="1 2">
    <name type="scientific">Sclerotinia sclerotiorum (strain ATCC 18683 / 1980 / Ss-1)</name>
    <name type="common">White mold</name>
    <name type="synonym">Whetzelinia sclerotiorum</name>
    <dbReference type="NCBI Taxonomy" id="665079"/>
    <lineage>
        <taxon>Eukaryota</taxon>
        <taxon>Fungi</taxon>
        <taxon>Dikarya</taxon>
        <taxon>Ascomycota</taxon>
        <taxon>Pezizomycotina</taxon>
        <taxon>Leotiomycetes</taxon>
        <taxon>Helotiales</taxon>
        <taxon>Sclerotiniaceae</taxon>
        <taxon>Sclerotinia</taxon>
    </lineage>
</organism>
<evidence type="ECO:0000313" key="1">
    <source>
        <dbReference type="EMBL" id="APA15525.1"/>
    </source>
</evidence>
<name>A0A1D9QKP2_SCLS1</name>
<gene>
    <name evidence="1" type="ORF">sscle_15g102950</name>
</gene>
<sequence>MAAEETLIKIVHWVFRKSAHFEQSRIRWAADLSHFGYTSAGLKAGLSYHAEVRDFG</sequence>
<protein>
    <submittedName>
        <fullName evidence="1">Uncharacterized protein</fullName>
    </submittedName>
</protein>